<name>A0A6G1D800_9ORYZ</name>
<comment type="caution">
    <text evidence="2">The sequence shown here is derived from an EMBL/GenBank/DDBJ whole genome shotgun (WGS) entry which is preliminary data.</text>
</comment>
<accession>A0A6G1D800</accession>
<sequence>MPSNPHRRRSFAMETGSLLHHGGQEGEGECVEAASAALALTGAFPGVLVGEWEWALGGSADAGRGGKQHYAPKKKGIVLKPKSQKGSVQRRPKKKVEA</sequence>
<organism evidence="2 3">
    <name type="scientific">Oryza meyeriana var. granulata</name>
    <dbReference type="NCBI Taxonomy" id="110450"/>
    <lineage>
        <taxon>Eukaryota</taxon>
        <taxon>Viridiplantae</taxon>
        <taxon>Streptophyta</taxon>
        <taxon>Embryophyta</taxon>
        <taxon>Tracheophyta</taxon>
        <taxon>Spermatophyta</taxon>
        <taxon>Magnoliopsida</taxon>
        <taxon>Liliopsida</taxon>
        <taxon>Poales</taxon>
        <taxon>Poaceae</taxon>
        <taxon>BOP clade</taxon>
        <taxon>Oryzoideae</taxon>
        <taxon>Oryzeae</taxon>
        <taxon>Oryzinae</taxon>
        <taxon>Oryza</taxon>
        <taxon>Oryza meyeriana</taxon>
    </lineage>
</organism>
<feature type="compositionally biased region" description="Basic residues" evidence="1">
    <location>
        <begin position="88"/>
        <end position="98"/>
    </location>
</feature>
<feature type="region of interest" description="Disordered" evidence="1">
    <location>
        <begin position="1"/>
        <end position="25"/>
    </location>
</feature>
<evidence type="ECO:0000313" key="2">
    <source>
        <dbReference type="EMBL" id="KAF0908509.1"/>
    </source>
</evidence>
<feature type="region of interest" description="Disordered" evidence="1">
    <location>
        <begin position="58"/>
        <end position="98"/>
    </location>
</feature>
<protein>
    <submittedName>
        <fullName evidence="2">Uncharacterized protein</fullName>
    </submittedName>
</protein>
<dbReference type="AlphaFoldDB" id="A0A6G1D800"/>
<feature type="compositionally biased region" description="Basic residues" evidence="1">
    <location>
        <begin position="66"/>
        <end position="77"/>
    </location>
</feature>
<dbReference type="EMBL" id="SPHZ02000007">
    <property type="protein sequence ID" value="KAF0908509.1"/>
    <property type="molecule type" value="Genomic_DNA"/>
</dbReference>
<keyword evidence="3" id="KW-1185">Reference proteome</keyword>
<feature type="compositionally biased region" description="Basic residues" evidence="1">
    <location>
        <begin position="1"/>
        <end position="10"/>
    </location>
</feature>
<dbReference type="Proteomes" id="UP000479710">
    <property type="component" value="Unassembled WGS sequence"/>
</dbReference>
<evidence type="ECO:0000313" key="3">
    <source>
        <dbReference type="Proteomes" id="UP000479710"/>
    </source>
</evidence>
<proteinExistence type="predicted"/>
<evidence type="ECO:0000256" key="1">
    <source>
        <dbReference type="SAM" id="MobiDB-lite"/>
    </source>
</evidence>
<gene>
    <name evidence="2" type="ORF">E2562_025871</name>
</gene>
<reference evidence="2 3" key="1">
    <citation type="submission" date="2019-11" db="EMBL/GenBank/DDBJ databases">
        <title>Whole genome sequence of Oryza granulata.</title>
        <authorList>
            <person name="Li W."/>
        </authorList>
    </citation>
    <scope>NUCLEOTIDE SEQUENCE [LARGE SCALE GENOMIC DNA]</scope>
    <source>
        <strain evidence="3">cv. Menghai</strain>
        <tissue evidence="2">Leaf</tissue>
    </source>
</reference>